<dbReference type="PANTHER" id="PTHR21683">
    <property type="entry name" value="COILED-COIL DOMAIN-CONTAINING PROTEIN 42 LIKE-2-LIKE-RELATED"/>
    <property type="match status" value="1"/>
</dbReference>
<protein>
    <recommendedName>
        <fullName evidence="4">DUF4200 domain-containing protein</fullName>
    </recommendedName>
</protein>
<dbReference type="RefSeq" id="XP_068369105.1">
    <property type="nucleotide sequence ID" value="XM_068514179.1"/>
</dbReference>
<feature type="domain" description="DUF4200" evidence="4">
    <location>
        <begin position="6"/>
        <end position="123"/>
    </location>
</feature>
<gene>
    <name evidence="5" type="ORF">TRFO_42172</name>
</gene>
<sequence length="352" mass="41629">MRMTEFVQEKREVFLIQLIIDRKNKEIARLNNQAKSEENDLQDREMKIAETSNEYKMTSAQIEAALARARKSSEAATKKRVELQKELKCESQTVALIQSEILKNQDTLEAYRQYDEFLHSIIPNGKDFDSHFQSPETLLKYFDDIEQENLFLLDQFQNRTEEIEKDMTKYDKDMNQYDATYSVLKERVDSLPVVPEEQTELMEGNVHESEFIDNELQRLSNLIYSTFVKCFGTGSSLSAITMLEILEQGMEDLYDRIQYVKPSFRNEKMSIIDKQRHLQELRDEAERKEAQQQEKMLKAIERAKKPIPKKNGKPIRGRMLPNMFIKKDEEAERQRMLERKRIEDLLYGPDLE</sequence>
<feature type="coiled-coil region" evidence="2">
    <location>
        <begin position="271"/>
        <end position="303"/>
    </location>
</feature>
<dbReference type="VEuPathDB" id="TrichDB:TRFO_42172"/>
<dbReference type="PANTHER" id="PTHR21683:SF3">
    <property type="entry name" value="CILIA AND FLAGELLA ASSOCIATED PROTEIN 100"/>
    <property type="match status" value="1"/>
</dbReference>
<evidence type="ECO:0000313" key="6">
    <source>
        <dbReference type="Proteomes" id="UP000179807"/>
    </source>
</evidence>
<accession>A0A1J4KXJ2</accession>
<dbReference type="InterPro" id="IPR025252">
    <property type="entry name" value="DUF4200"/>
</dbReference>
<evidence type="ECO:0000256" key="3">
    <source>
        <dbReference type="SAM" id="MobiDB-lite"/>
    </source>
</evidence>
<name>A0A1J4KXJ2_9EUKA</name>
<dbReference type="Pfam" id="PF13863">
    <property type="entry name" value="DUF4200"/>
    <property type="match status" value="1"/>
</dbReference>
<dbReference type="GO" id="GO:0005856">
    <property type="term" value="C:cytoskeleton"/>
    <property type="evidence" value="ECO:0007669"/>
    <property type="project" value="UniProtKB-ARBA"/>
</dbReference>
<keyword evidence="6" id="KW-1185">Reference proteome</keyword>
<feature type="coiled-coil region" evidence="2">
    <location>
        <begin position="20"/>
        <end position="86"/>
    </location>
</feature>
<keyword evidence="1 2" id="KW-0175">Coiled coil</keyword>
<comment type="caution">
    <text evidence="5">The sequence shown here is derived from an EMBL/GenBank/DDBJ whole genome shotgun (WGS) entry which is preliminary data.</text>
</comment>
<evidence type="ECO:0000256" key="1">
    <source>
        <dbReference type="ARBA" id="ARBA00023054"/>
    </source>
</evidence>
<dbReference type="Proteomes" id="UP000179807">
    <property type="component" value="Unassembled WGS sequence"/>
</dbReference>
<dbReference type="GeneID" id="94848883"/>
<dbReference type="AlphaFoldDB" id="A0A1J4KXJ2"/>
<dbReference type="InterPro" id="IPR051147">
    <property type="entry name" value="CFAP_domain-containing"/>
</dbReference>
<evidence type="ECO:0000259" key="4">
    <source>
        <dbReference type="Pfam" id="PF13863"/>
    </source>
</evidence>
<feature type="region of interest" description="Disordered" evidence="3">
    <location>
        <begin position="303"/>
        <end position="324"/>
    </location>
</feature>
<dbReference type="OrthoDB" id="10264063at2759"/>
<proteinExistence type="predicted"/>
<reference evidence="5" key="1">
    <citation type="submission" date="2016-10" db="EMBL/GenBank/DDBJ databases">
        <authorList>
            <person name="Benchimol M."/>
            <person name="Almeida L.G."/>
            <person name="Vasconcelos A.T."/>
            <person name="Perreira-Neves A."/>
            <person name="Rosa I.A."/>
            <person name="Tasca T."/>
            <person name="Bogo M.R."/>
            <person name="de Souza W."/>
        </authorList>
    </citation>
    <scope>NUCLEOTIDE SEQUENCE [LARGE SCALE GENOMIC DNA]</scope>
    <source>
        <strain evidence="5">K</strain>
    </source>
</reference>
<dbReference type="EMBL" id="MLAK01000166">
    <property type="protein sequence ID" value="OHT15969.1"/>
    <property type="molecule type" value="Genomic_DNA"/>
</dbReference>
<evidence type="ECO:0000256" key="2">
    <source>
        <dbReference type="SAM" id="Coils"/>
    </source>
</evidence>
<evidence type="ECO:0000313" key="5">
    <source>
        <dbReference type="EMBL" id="OHT15969.1"/>
    </source>
</evidence>
<feature type="compositionally biased region" description="Basic residues" evidence="3">
    <location>
        <begin position="305"/>
        <end position="316"/>
    </location>
</feature>
<organism evidence="5 6">
    <name type="scientific">Tritrichomonas foetus</name>
    <dbReference type="NCBI Taxonomy" id="1144522"/>
    <lineage>
        <taxon>Eukaryota</taxon>
        <taxon>Metamonada</taxon>
        <taxon>Parabasalia</taxon>
        <taxon>Tritrichomonadida</taxon>
        <taxon>Tritrichomonadidae</taxon>
        <taxon>Tritrichomonas</taxon>
    </lineage>
</organism>